<feature type="region of interest" description="Disordered" evidence="1">
    <location>
        <begin position="265"/>
        <end position="326"/>
    </location>
</feature>
<dbReference type="RefSeq" id="XP_040626637.1">
    <property type="nucleotide sequence ID" value="XM_040768953.1"/>
</dbReference>
<feature type="compositionally biased region" description="Basic and acidic residues" evidence="1">
    <location>
        <begin position="43"/>
        <end position="54"/>
    </location>
</feature>
<feature type="compositionally biased region" description="Low complexity" evidence="1">
    <location>
        <begin position="152"/>
        <end position="184"/>
    </location>
</feature>
<feature type="region of interest" description="Disordered" evidence="1">
    <location>
        <begin position="28"/>
        <end position="104"/>
    </location>
</feature>
<name>M5FVV3_DACPD</name>
<feature type="region of interest" description="Disordered" evidence="1">
    <location>
        <begin position="381"/>
        <end position="415"/>
    </location>
</feature>
<dbReference type="Proteomes" id="UP000030653">
    <property type="component" value="Unassembled WGS sequence"/>
</dbReference>
<dbReference type="EMBL" id="JH795869">
    <property type="protein sequence ID" value="EJT99739.1"/>
    <property type="molecule type" value="Genomic_DNA"/>
</dbReference>
<evidence type="ECO:0000313" key="2">
    <source>
        <dbReference type="EMBL" id="EJT99739.1"/>
    </source>
</evidence>
<feature type="region of interest" description="Disordered" evidence="1">
    <location>
        <begin position="130"/>
        <end position="193"/>
    </location>
</feature>
<dbReference type="OrthoDB" id="10596565at2759"/>
<feature type="compositionally biased region" description="Basic residues" evidence="1">
    <location>
        <begin position="401"/>
        <end position="414"/>
    </location>
</feature>
<gene>
    <name evidence="2" type="ORF">DACRYDRAFT_109845</name>
</gene>
<organism evidence="2 3">
    <name type="scientific">Dacryopinax primogenitus (strain DJM 731)</name>
    <name type="common">Brown rot fungus</name>
    <dbReference type="NCBI Taxonomy" id="1858805"/>
    <lineage>
        <taxon>Eukaryota</taxon>
        <taxon>Fungi</taxon>
        <taxon>Dikarya</taxon>
        <taxon>Basidiomycota</taxon>
        <taxon>Agaricomycotina</taxon>
        <taxon>Dacrymycetes</taxon>
        <taxon>Dacrymycetales</taxon>
        <taxon>Dacrymycetaceae</taxon>
        <taxon>Dacryopinax</taxon>
    </lineage>
</organism>
<keyword evidence="3" id="KW-1185">Reference proteome</keyword>
<evidence type="ECO:0000256" key="1">
    <source>
        <dbReference type="SAM" id="MobiDB-lite"/>
    </source>
</evidence>
<proteinExistence type="predicted"/>
<feature type="compositionally biased region" description="Low complexity" evidence="1">
    <location>
        <begin position="296"/>
        <end position="308"/>
    </location>
</feature>
<sequence>MQLFHNHSWRMKEGEPSFFRRVAGFFTPPPSPPPSAGISLEAKFQRTRDGRRSNESLASDPSFVTTAPSTRSKSSKTSQHGCELSHAKSLANIHPHRQRSGDYIEPRSPPAYICAFKDCWSDYCPTHNPNGSRQVAQARRVASMKSLRRLHTASPTSGSSSASASSTTYTPSLTSMSSRTSSDCPPLPPSPPASTIRYERKKYECYAQHCEAANCPRHGGPLTRPNSAPSSPIVTSPVNGGSHILYFPLPPSTVPDILPYRAHAPTPNQMVDSRRSVSRSATSPEVTYTSHRAHIARAPSSYRPSASAGILSHPFPPPPPAAAEPHPSKVIKQARSSVNSLSLQVHQHGQKSVSSKDVEHALHECQRALDSLTGTPFTASPISAFPHQPLEPLRTSEPVPRRKRNNTVGHMRKPTLRDHHPYHVMASPVGYAI</sequence>
<reference evidence="2 3" key="1">
    <citation type="journal article" date="2012" name="Science">
        <title>The Paleozoic origin of enzymatic lignin decomposition reconstructed from 31 fungal genomes.</title>
        <authorList>
            <person name="Floudas D."/>
            <person name="Binder M."/>
            <person name="Riley R."/>
            <person name="Barry K."/>
            <person name="Blanchette R.A."/>
            <person name="Henrissat B."/>
            <person name="Martinez A.T."/>
            <person name="Otillar R."/>
            <person name="Spatafora J.W."/>
            <person name="Yadav J.S."/>
            <person name="Aerts A."/>
            <person name="Benoit I."/>
            <person name="Boyd A."/>
            <person name="Carlson A."/>
            <person name="Copeland A."/>
            <person name="Coutinho P.M."/>
            <person name="de Vries R.P."/>
            <person name="Ferreira P."/>
            <person name="Findley K."/>
            <person name="Foster B."/>
            <person name="Gaskell J."/>
            <person name="Glotzer D."/>
            <person name="Gorecki P."/>
            <person name="Heitman J."/>
            <person name="Hesse C."/>
            <person name="Hori C."/>
            <person name="Igarashi K."/>
            <person name="Jurgens J.A."/>
            <person name="Kallen N."/>
            <person name="Kersten P."/>
            <person name="Kohler A."/>
            <person name="Kuees U."/>
            <person name="Kumar T.K.A."/>
            <person name="Kuo A."/>
            <person name="LaButti K."/>
            <person name="Larrondo L.F."/>
            <person name="Lindquist E."/>
            <person name="Ling A."/>
            <person name="Lombard V."/>
            <person name="Lucas S."/>
            <person name="Lundell T."/>
            <person name="Martin R."/>
            <person name="McLaughlin D.J."/>
            <person name="Morgenstern I."/>
            <person name="Morin E."/>
            <person name="Murat C."/>
            <person name="Nagy L.G."/>
            <person name="Nolan M."/>
            <person name="Ohm R.A."/>
            <person name="Patyshakuliyeva A."/>
            <person name="Rokas A."/>
            <person name="Ruiz-Duenas F.J."/>
            <person name="Sabat G."/>
            <person name="Salamov A."/>
            <person name="Samejima M."/>
            <person name="Schmutz J."/>
            <person name="Slot J.C."/>
            <person name="St John F."/>
            <person name="Stenlid J."/>
            <person name="Sun H."/>
            <person name="Sun S."/>
            <person name="Syed K."/>
            <person name="Tsang A."/>
            <person name="Wiebenga A."/>
            <person name="Young D."/>
            <person name="Pisabarro A."/>
            <person name="Eastwood D.C."/>
            <person name="Martin F."/>
            <person name="Cullen D."/>
            <person name="Grigoriev I.V."/>
            <person name="Hibbett D.S."/>
        </authorList>
    </citation>
    <scope>NUCLEOTIDE SEQUENCE [LARGE SCALE GENOMIC DNA]</scope>
    <source>
        <strain evidence="2 3">DJM-731 SS1</strain>
    </source>
</reference>
<dbReference type="HOGENOM" id="CLU_633158_0_0_1"/>
<accession>M5FVV3</accession>
<protein>
    <submittedName>
        <fullName evidence="2">Uncharacterized protein</fullName>
    </submittedName>
</protein>
<dbReference type="GeneID" id="63684015"/>
<feature type="compositionally biased region" description="Polar residues" evidence="1">
    <location>
        <begin position="55"/>
        <end position="80"/>
    </location>
</feature>
<dbReference type="AlphaFoldDB" id="M5FVV3"/>
<feature type="compositionally biased region" description="Polar residues" evidence="1">
    <location>
        <begin position="278"/>
        <end position="290"/>
    </location>
</feature>
<evidence type="ECO:0000313" key="3">
    <source>
        <dbReference type="Proteomes" id="UP000030653"/>
    </source>
</evidence>